<dbReference type="RefSeq" id="XP_018458977.1">
    <property type="nucleotide sequence ID" value="XM_018603475.1"/>
</dbReference>
<dbReference type="SUPFAM" id="SSF56672">
    <property type="entry name" value="DNA/RNA polymerases"/>
    <property type="match status" value="1"/>
</dbReference>
<proteinExistence type="predicted"/>
<feature type="domain" description="Reverse transcriptase Ty1/copia-type" evidence="1">
    <location>
        <begin position="5"/>
        <end position="97"/>
    </location>
</feature>
<keyword evidence="2" id="KW-1185">Reference proteome</keyword>
<dbReference type="GeneID" id="108829887"/>
<reference evidence="2" key="1">
    <citation type="journal article" date="2019" name="Database">
        <title>The radish genome database (RadishGD): an integrated information resource for radish genomics.</title>
        <authorList>
            <person name="Yu H.J."/>
            <person name="Baek S."/>
            <person name="Lee Y.J."/>
            <person name="Cho A."/>
            <person name="Mun J.H."/>
        </authorList>
    </citation>
    <scope>NUCLEOTIDE SEQUENCE [LARGE SCALE GENOMIC DNA]</scope>
    <source>
        <strain evidence="2">cv. WK10039</strain>
    </source>
</reference>
<accession>A0A6J0LFZ2</accession>
<evidence type="ECO:0000313" key="3">
    <source>
        <dbReference type="RefSeq" id="XP_018458977.1"/>
    </source>
</evidence>
<dbReference type="PANTHER" id="PTHR11439:SF502">
    <property type="entry name" value="SECRETED RXLR EFFECTOR PROTEIN 161-LIKE"/>
    <property type="match status" value="1"/>
</dbReference>
<organism evidence="2 3">
    <name type="scientific">Raphanus sativus</name>
    <name type="common">Radish</name>
    <name type="synonym">Raphanus raphanistrum var. sativus</name>
    <dbReference type="NCBI Taxonomy" id="3726"/>
    <lineage>
        <taxon>Eukaryota</taxon>
        <taxon>Viridiplantae</taxon>
        <taxon>Streptophyta</taxon>
        <taxon>Embryophyta</taxon>
        <taxon>Tracheophyta</taxon>
        <taxon>Spermatophyta</taxon>
        <taxon>Magnoliopsida</taxon>
        <taxon>eudicotyledons</taxon>
        <taxon>Gunneridae</taxon>
        <taxon>Pentapetalae</taxon>
        <taxon>rosids</taxon>
        <taxon>malvids</taxon>
        <taxon>Brassicales</taxon>
        <taxon>Brassicaceae</taxon>
        <taxon>Brassiceae</taxon>
        <taxon>Raphanus</taxon>
    </lineage>
</organism>
<sequence length="242" mass="27355">MNGAALYIKKQKEDVFVVSLYVDDIIIAGNNVYLINTLKENMKNEFEMTDLGLLNYFLGMKVIQDNHGIFLSQKKYANKLIDKFGMKGSKSISTPLTPKGKEVEDDKEYGDPTKYRSNVRGLSYLCTSRPDVMYASSYLLRYMSSPRVKHYQEAKRVLRYVKGTSSFGVLFISVDTPKLIRYSDSDWGGSTKDKKSTSGYAFNLGSAMFCWQSSKQQTVAQSTTEANYISICAATNQAIWLQ</sequence>
<dbReference type="InterPro" id="IPR013103">
    <property type="entry name" value="RVT_2"/>
</dbReference>
<dbReference type="InterPro" id="IPR043502">
    <property type="entry name" value="DNA/RNA_pol_sf"/>
</dbReference>
<dbReference type="PANTHER" id="PTHR11439">
    <property type="entry name" value="GAG-POL-RELATED RETROTRANSPOSON"/>
    <property type="match status" value="1"/>
</dbReference>
<name>A0A6J0LFZ2_RAPSA</name>
<dbReference type="CDD" id="cd09272">
    <property type="entry name" value="RNase_HI_RT_Ty1"/>
    <property type="match status" value="1"/>
</dbReference>
<reference evidence="3" key="2">
    <citation type="submission" date="2025-08" db="UniProtKB">
        <authorList>
            <consortium name="RefSeq"/>
        </authorList>
    </citation>
    <scope>IDENTIFICATION</scope>
    <source>
        <tissue evidence="3">Leaf</tissue>
    </source>
</reference>
<dbReference type="AlphaFoldDB" id="A0A6J0LFZ2"/>
<evidence type="ECO:0000313" key="2">
    <source>
        <dbReference type="Proteomes" id="UP000504610"/>
    </source>
</evidence>
<dbReference type="Pfam" id="PF07727">
    <property type="entry name" value="RVT_2"/>
    <property type="match status" value="1"/>
</dbReference>
<evidence type="ECO:0000259" key="1">
    <source>
        <dbReference type="Pfam" id="PF07727"/>
    </source>
</evidence>
<dbReference type="OrthoDB" id="1108771at2759"/>
<protein>
    <submittedName>
        <fullName evidence="3">Secreted RxLR effector protein 161-like</fullName>
    </submittedName>
</protein>
<dbReference type="Proteomes" id="UP000504610">
    <property type="component" value="Chromosome 1"/>
</dbReference>
<gene>
    <name evidence="3" type="primary">LOC108829887</name>
</gene>
<dbReference type="KEGG" id="rsz:108829887"/>